<comment type="caution">
    <text evidence="4">The sequence shown here is derived from an EMBL/GenBank/DDBJ whole genome shotgun (WGS) entry which is preliminary data.</text>
</comment>
<dbReference type="PROSITE" id="PS51186">
    <property type="entry name" value="GNAT"/>
    <property type="match status" value="1"/>
</dbReference>
<proteinExistence type="predicted"/>
<dbReference type="InterPro" id="IPR050832">
    <property type="entry name" value="Bact_Acetyltransf"/>
</dbReference>
<dbReference type="InterPro" id="IPR000182">
    <property type="entry name" value="GNAT_dom"/>
</dbReference>
<protein>
    <submittedName>
        <fullName evidence="4">GNAT family N-acetyltransferase</fullName>
    </submittedName>
</protein>
<keyword evidence="5" id="KW-1185">Reference proteome</keyword>
<dbReference type="Gene3D" id="3.40.630.30">
    <property type="match status" value="1"/>
</dbReference>
<dbReference type="RefSeq" id="WP_344607286.1">
    <property type="nucleotide sequence ID" value="NZ_BAAAHE010000035.1"/>
</dbReference>
<reference evidence="4 5" key="1">
    <citation type="journal article" date="2019" name="Int. J. Syst. Evol. Microbiol.">
        <title>The Global Catalogue of Microorganisms (GCM) 10K type strain sequencing project: providing services to taxonomists for standard genome sequencing and annotation.</title>
        <authorList>
            <consortium name="The Broad Institute Genomics Platform"/>
            <consortium name="The Broad Institute Genome Sequencing Center for Infectious Disease"/>
            <person name="Wu L."/>
            <person name="Ma J."/>
        </authorList>
    </citation>
    <scope>NUCLEOTIDE SEQUENCE [LARGE SCALE GENOMIC DNA]</scope>
    <source>
        <strain evidence="4 5">JCM 10671</strain>
    </source>
</reference>
<keyword evidence="1" id="KW-0808">Transferase</keyword>
<sequence length="156" mass="17324">MTDANYVVRVCGPAEAESAAQLLHDFNVEFDCPTPPVAELAERIRTLVTRPDFKILLAGEPAVAVAVTTFRPSLWSPGPVALLEELYVRPELRSRGIGAAVLTRAIAAAKERGVTTFEINVDEGDVDAQRFYRSHGFTEIEYPETGERAFYFHREI</sequence>
<organism evidence="4 5">
    <name type="scientific">Sporichthya brevicatena</name>
    <dbReference type="NCBI Taxonomy" id="171442"/>
    <lineage>
        <taxon>Bacteria</taxon>
        <taxon>Bacillati</taxon>
        <taxon>Actinomycetota</taxon>
        <taxon>Actinomycetes</taxon>
        <taxon>Sporichthyales</taxon>
        <taxon>Sporichthyaceae</taxon>
        <taxon>Sporichthya</taxon>
    </lineage>
</organism>
<evidence type="ECO:0000256" key="1">
    <source>
        <dbReference type="ARBA" id="ARBA00022679"/>
    </source>
</evidence>
<dbReference type="CDD" id="cd04301">
    <property type="entry name" value="NAT_SF"/>
    <property type="match status" value="1"/>
</dbReference>
<dbReference type="Proteomes" id="UP001500957">
    <property type="component" value="Unassembled WGS sequence"/>
</dbReference>
<dbReference type="SUPFAM" id="SSF55729">
    <property type="entry name" value="Acyl-CoA N-acyltransferases (Nat)"/>
    <property type="match status" value="1"/>
</dbReference>
<evidence type="ECO:0000259" key="3">
    <source>
        <dbReference type="PROSITE" id="PS51186"/>
    </source>
</evidence>
<dbReference type="InterPro" id="IPR016181">
    <property type="entry name" value="Acyl_CoA_acyltransferase"/>
</dbReference>
<gene>
    <name evidence="4" type="ORF">GCM10009547_35980</name>
</gene>
<dbReference type="PANTHER" id="PTHR43877">
    <property type="entry name" value="AMINOALKYLPHOSPHONATE N-ACETYLTRANSFERASE-RELATED-RELATED"/>
    <property type="match status" value="1"/>
</dbReference>
<dbReference type="Pfam" id="PF00583">
    <property type="entry name" value="Acetyltransf_1"/>
    <property type="match status" value="1"/>
</dbReference>
<evidence type="ECO:0000256" key="2">
    <source>
        <dbReference type="ARBA" id="ARBA00023315"/>
    </source>
</evidence>
<feature type="domain" description="N-acetyltransferase" evidence="3">
    <location>
        <begin position="6"/>
        <end position="156"/>
    </location>
</feature>
<name>A0ABN1H504_9ACTN</name>
<dbReference type="EMBL" id="BAAAHE010000035">
    <property type="protein sequence ID" value="GAA0629157.1"/>
    <property type="molecule type" value="Genomic_DNA"/>
</dbReference>
<evidence type="ECO:0000313" key="5">
    <source>
        <dbReference type="Proteomes" id="UP001500957"/>
    </source>
</evidence>
<accession>A0ABN1H504</accession>
<keyword evidence="2" id="KW-0012">Acyltransferase</keyword>
<evidence type="ECO:0000313" key="4">
    <source>
        <dbReference type="EMBL" id="GAA0629157.1"/>
    </source>
</evidence>